<dbReference type="SUPFAM" id="SSF51445">
    <property type="entry name" value="(Trans)glycosidases"/>
    <property type="match status" value="1"/>
</dbReference>
<dbReference type="Gene3D" id="3.20.20.70">
    <property type="entry name" value="Aldolase class I"/>
    <property type="match status" value="1"/>
</dbReference>
<gene>
    <name evidence="3" type="ORF">SPAR_34131</name>
</gene>
<organism evidence="3 4">
    <name type="scientific">Streptomyces sparsogenes DSM 40356</name>
    <dbReference type="NCBI Taxonomy" id="1331668"/>
    <lineage>
        <taxon>Bacteria</taxon>
        <taxon>Bacillati</taxon>
        <taxon>Actinomycetota</taxon>
        <taxon>Actinomycetes</taxon>
        <taxon>Kitasatosporales</taxon>
        <taxon>Streptomycetaceae</taxon>
        <taxon>Streptomyces</taxon>
    </lineage>
</organism>
<dbReference type="InterPro" id="IPR013785">
    <property type="entry name" value="Aldolase_TIM"/>
</dbReference>
<comment type="caution">
    <text evidence="3">The sequence shown here is derived from an EMBL/GenBank/DDBJ whole genome shotgun (WGS) entry which is preliminary data.</text>
</comment>
<feature type="region of interest" description="Disordered" evidence="1">
    <location>
        <begin position="40"/>
        <end position="78"/>
    </location>
</feature>
<name>A0A1R1S9P9_9ACTN</name>
<evidence type="ECO:0000256" key="1">
    <source>
        <dbReference type="SAM" id="MobiDB-lite"/>
    </source>
</evidence>
<proteinExistence type="predicted"/>
<sequence length="311" mass="33663">MSLRSSFSPRRPLTGAVLVSLIGIAALFIVIVIAHAGPERTTRETKKATKAPDATASPRADRAAPPDGVKLPPADGANFDYQINEPYDPPSGVEIVSRDREAPPAPGLYNICYVNAFQAQPDAQDDWDPDLLLRDADGEVVMDADWGEALLDIGTADKRRRIADTVGDWIDGCAEAGYQGVEPDNYDSYTRSRDLLTEDDAMAFIALLADRAHAAHLAIGQKNTLELASHREELGLDFAVAEECGEQSPPECDDYTEAFPAVIMIEYRDSGLRTACAGRERPDSAANVAIVRRDLDVSAPDGDGYVRETCD</sequence>
<dbReference type="Proteomes" id="UP000186168">
    <property type="component" value="Unassembled WGS sequence"/>
</dbReference>
<dbReference type="Pfam" id="PF03537">
    <property type="entry name" value="Glyco_hydro_114"/>
    <property type="match status" value="1"/>
</dbReference>
<evidence type="ECO:0000313" key="3">
    <source>
        <dbReference type="EMBL" id="OMI34897.1"/>
    </source>
</evidence>
<keyword evidence="4" id="KW-1185">Reference proteome</keyword>
<dbReference type="RefSeq" id="WP_249025551.1">
    <property type="nucleotide sequence ID" value="NZ_ASQP01000432.1"/>
</dbReference>
<evidence type="ECO:0000313" key="4">
    <source>
        <dbReference type="Proteomes" id="UP000186168"/>
    </source>
</evidence>
<protein>
    <submittedName>
        <fullName evidence="3">Secreted protein</fullName>
    </submittedName>
</protein>
<dbReference type="PANTHER" id="PTHR35273:SF2">
    <property type="entry name" value="ALPHA-GALACTOSIDASE"/>
    <property type="match status" value="1"/>
</dbReference>
<reference evidence="3 4" key="1">
    <citation type="submission" date="2013-05" db="EMBL/GenBank/DDBJ databases">
        <title>Genome sequence of Streptomyces sparsogenes DSM 40356.</title>
        <authorList>
            <person name="Coyne S."/>
            <person name="Seebeck F.P."/>
        </authorList>
    </citation>
    <scope>NUCLEOTIDE SEQUENCE [LARGE SCALE GENOMIC DNA]</scope>
    <source>
        <strain evidence="3 4">DSM 40356</strain>
    </source>
</reference>
<feature type="domain" description="Glycoside-hydrolase family GH114 TIM-barrel" evidence="2">
    <location>
        <begin position="79"/>
        <end position="297"/>
    </location>
</feature>
<dbReference type="InterPro" id="IPR004352">
    <property type="entry name" value="GH114_TIM-barrel"/>
</dbReference>
<dbReference type="AlphaFoldDB" id="A0A1R1S9P9"/>
<dbReference type="PANTHER" id="PTHR35273">
    <property type="entry name" value="ALPHA-1,4 POLYGALACTOSAMINIDASE, PUTATIVE (AFU_ORTHOLOGUE AFUA_3G07890)-RELATED"/>
    <property type="match status" value="1"/>
</dbReference>
<dbReference type="InterPro" id="IPR017853">
    <property type="entry name" value="GH"/>
</dbReference>
<dbReference type="EMBL" id="ASQP01000432">
    <property type="protein sequence ID" value="OMI34897.1"/>
    <property type="molecule type" value="Genomic_DNA"/>
</dbReference>
<accession>A0A1R1S9P9</accession>
<evidence type="ECO:0000259" key="2">
    <source>
        <dbReference type="Pfam" id="PF03537"/>
    </source>
</evidence>